<gene>
    <name evidence="1" type="ORF">AAFP95_15830</name>
</gene>
<name>A0AAU6WLH5_9FLAO</name>
<accession>A0AAU6WLH5</accession>
<dbReference type="RefSeq" id="WP_345765787.1">
    <property type="nucleotide sequence ID" value="NZ_CP154834.1"/>
</dbReference>
<dbReference type="AlphaFoldDB" id="A0AAU6WLH5"/>
<evidence type="ECO:0000313" key="1">
    <source>
        <dbReference type="EMBL" id="XAO73241.1"/>
    </source>
</evidence>
<reference evidence="1 2" key="1">
    <citation type="submission" date="2024-04" db="EMBL/GenBank/DDBJ databases">
        <title>Genome sequencing and assembly of rice foliar adapted Chryseobacterium endophyticum OsEnb-ALM-A6.</title>
        <authorList>
            <person name="Kumar S."/>
            <person name="Javed M."/>
            <person name="Chouhan V."/>
            <person name="Charishma K."/>
            <person name="Patel A."/>
            <person name="Kumar M."/>
            <person name="Sahu K.P."/>
            <person name="Kumar A."/>
        </authorList>
    </citation>
    <scope>NUCLEOTIDE SEQUENCE [LARGE SCALE GENOMIC DNA]</scope>
    <source>
        <strain evidence="1 2">OsEnb-ALM-A6</strain>
    </source>
</reference>
<dbReference type="EMBL" id="CP154834">
    <property type="protein sequence ID" value="XAO73241.1"/>
    <property type="molecule type" value="Genomic_DNA"/>
</dbReference>
<keyword evidence="2" id="KW-1185">Reference proteome</keyword>
<sequence>MKVRCKRELPNFKNLEEYLVIGFGLHKNKSRFYLIVDDNFAVGYGILKHFDIIDDTTDGYTRRDDLNFGREFYLESEMNNSRKDLSNYWEINHPYENFRYFADKKYPVSVDYEKTIFNEENKLSRIEAALLFINQYLYEQFWDNTYREGLEFYRRNSLDDLLEKKIKEPGAIDITDYKDQLLTFIKKLLKWEGDQWISLMIMPKRFQV</sequence>
<organism evidence="1 2">
    <name type="scientific">Chryseobacterium endophyticum</name>
    <dbReference type="NCBI Taxonomy" id="1854762"/>
    <lineage>
        <taxon>Bacteria</taxon>
        <taxon>Pseudomonadati</taxon>
        <taxon>Bacteroidota</taxon>
        <taxon>Flavobacteriia</taxon>
        <taxon>Flavobacteriales</taxon>
        <taxon>Weeksellaceae</taxon>
        <taxon>Chryseobacterium group</taxon>
        <taxon>Chryseobacterium</taxon>
    </lineage>
</organism>
<evidence type="ECO:0000313" key="2">
    <source>
        <dbReference type="Proteomes" id="UP001463665"/>
    </source>
</evidence>
<protein>
    <submittedName>
        <fullName evidence="1">Uncharacterized protein</fullName>
    </submittedName>
</protein>
<proteinExistence type="predicted"/>
<dbReference type="Proteomes" id="UP001463665">
    <property type="component" value="Chromosome"/>
</dbReference>